<evidence type="ECO:0000313" key="2">
    <source>
        <dbReference type="Proteomes" id="UP001163947"/>
    </source>
</evidence>
<evidence type="ECO:0000313" key="1">
    <source>
        <dbReference type="EMBL" id="UYF93448.1"/>
    </source>
</evidence>
<dbReference type="EMBL" id="CP106982">
    <property type="protein sequence ID" value="UYF93448.1"/>
    <property type="molecule type" value="Genomic_DNA"/>
</dbReference>
<protein>
    <submittedName>
        <fullName evidence="1">Uncharacterized protein</fullName>
    </submittedName>
</protein>
<reference evidence="1" key="1">
    <citation type="submission" date="2022-09" db="EMBL/GenBank/DDBJ databases">
        <title>The genome sequence of Rhodococcus aetherivorans N1.</title>
        <authorList>
            <person name="Jiang W."/>
        </authorList>
    </citation>
    <scope>NUCLEOTIDE SEQUENCE</scope>
    <source>
        <strain evidence="1">N1</strain>
    </source>
</reference>
<name>A0AA46P077_9NOCA</name>
<accession>A0AA46P077</accession>
<organism evidence="1 2">
    <name type="scientific">Rhodococcus aetherivorans</name>
    <dbReference type="NCBI Taxonomy" id="191292"/>
    <lineage>
        <taxon>Bacteria</taxon>
        <taxon>Bacillati</taxon>
        <taxon>Actinomycetota</taxon>
        <taxon>Actinomycetes</taxon>
        <taxon>Mycobacteriales</taxon>
        <taxon>Nocardiaceae</taxon>
        <taxon>Rhodococcus</taxon>
    </lineage>
</organism>
<dbReference type="GeneID" id="83623529"/>
<dbReference type="Proteomes" id="UP001163947">
    <property type="component" value="Chromosome"/>
</dbReference>
<sequence>MRIWMLVDLEPGYERLHVGDTIEGTTEWCLPHMLPPELISRNLPAHVERVPASTPGGFDRVAHLGDGVSALLPPGYPEDGRDTVSGCLLYDRYLGVFHRTVPTARGRIVRRGWITQLANRTPTRYPGWYSVHPSGPPTLWEGGGRIPAERTVTWDCVLLDTQGC</sequence>
<dbReference type="AlphaFoldDB" id="A0AA46P077"/>
<gene>
    <name evidence="1" type="ORF">OCS65_23905</name>
</gene>
<proteinExistence type="predicted"/>
<dbReference type="RefSeq" id="WP_231771966.1">
    <property type="nucleotide sequence ID" value="NZ_CP069306.1"/>
</dbReference>